<reference evidence="1 2" key="1">
    <citation type="journal article" date="2019" name="Nat. Commun.">
        <title>A new type of DNA phosphorothioation-based antiviral system in archaea.</title>
        <authorList>
            <person name="Xiong L."/>
            <person name="Liu S."/>
            <person name="Chen S."/>
            <person name="Xiao Y."/>
            <person name="Zhu B."/>
            <person name="Gao Y."/>
            <person name="Zhang Y."/>
            <person name="Chen B."/>
            <person name="Luo J."/>
            <person name="Deng Z."/>
            <person name="Chen X."/>
            <person name="Wang L."/>
            <person name="Chen S."/>
        </authorList>
    </citation>
    <scope>NUCLEOTIDE SEQUENCE [LARGE SCALE GENOMIC DNA]</scope>
    <source>
        <strain evidence="1 2">CBA1105</strain>
    </source>
</reference>
<proteinExistence type="predicted"/>
<dbReference type="KEGG" id="hsn:DV733_00920"/>
<gene>
    <name evidence="1" type="ORF">DV733_00920</name>
</gene>
<evidence type="ECO:0000313" key="1">
    <source>
        <dbReference type="EMBL" id="QCC49870.1"/>
    </source>
</evidence>
<evidence type="ECO:0000313" key="2">
    <source>
        <dbReference type="Proteomes" id="UP000296706"/>
    </source>
</evidence>
<dbReference type="AlphaFoldDB" id="A0A4D6H811"/>
<organism evidence="1 2">
    <name type="scientific">Halapricum salinum</name>
    <dbReference type="NCBI Taxonomy" id="1457250"/>
    <lineage>
        <taxon>Archaea</taxon>
        <taxon>Methanobacteriati</taxon>
        <taxon>Methanobacteriota</taxon>
        <taxon>Stenosarchaea group</taxon>
        <taxon>Halobacteria</taxon>
        <taxon>Halobacteriales</taxon>
        <taxon>Haloarculaceae</taxon>
        <taxon>Halapricum</taxon>
    </lineage>
</organism>
<name>A0A4D6H811_9EURY</name>
<protein>
    <submittedName>
        <fullName evidence="1">Uncharacterized protein</fullName>
    </submittedName>
</protein>
<dbReference type="Proteomes" id="UP000296706">
    <property type="component" value="Chromosome"/>
</dbReference>
<sequence>MVRESFLSRYSRSLSKISSLTSFAQIELAQATHFQRDRGFALSVLQGRDRNRSIVAPLLPGRAQSCARHAS</sequence>
<keyword evidence="2" id="KW-1185">Reference proteome</keyword>
<accession>A0A4D6H811</accession>
<dbReference type="EMBL" id="CP031310">
    <property type="protein sequence ID" value="QCC49870.1"/>
    <property type="molecule type" value="Genomic_DNA"/>
</dbReference>